<evidence type="ECO:0000313" key="2">
    <source>
        <dbReference type="EMBL" id="KTD34849.1"/>
    </source>
</evidence>
<evidence type="ECO:0000256" key="1">
    <source>
        <dbReference type="SAM" id="Phobius"/>
    </source>
</evidence>
<reference evidence="2 4" key="1">
    <citation type="submission" date="2015-11" db="EMBL/GenBank/DDBJ databases">
        <title>Genomic analysis of 38 Legionella species identifies large and diverse effector repertoires.</title>
        <authorList>
            <person name="Burstein D."/>
            <person name="Amaro F."/>
            <person name="Zusman T."/>
            <person name="Lifshitz Z."/>
            <person name="Cohen O."/>
            <person name="Gilbert J.A."/>
            <person name="Pupko T."/>
            <person name="Shuman H.A."/>
            <person name="Segal G."/>
        </authorList>
    </citation>
    <scope>NUCLEOTIDE SEQUENCE [LARGE SCALE GENOMIC DNA]</scope>
    <source>
        <strain evidence="2 4">ATCC 43877</strain>
    </source>
</reference>
<dbReference type="AlphaFoldDB" id="A0A378JZQ8"/>
<dbReference type="EMBL" id="LNYN01000019">
    <property type="protein sequence ID" value="KTD34849.1"/>
    <property type="molecule type" value="Genomic_DNA"/>
</dbReference>
<feature type="transmembrane region" description="Helical" evidence="1">
    <location>
        <begin position="58"/>
        <end position="79"/>
    </location>
</feature>
<protein>
    <submittedName>
        <fullName evidence="3">Uncharacterized protein</fullName>
    </submittedName>
</protein>
<accession>A0A378JZQ8</accession>
<evidence type="ECO:0000313" key="4">
    <source>
        <dbReference type="Proteomes" id="UP000054985"/>
    </source>
</evidence>
<keyword evidence="4" id="KW-1185">Reference proteome</keyword>
<reference evidence="3 5" key="2">
    <citation type="submission" date="2018-06" db="EMBL/GenBank/DDBJ databases">
        <authorList>
            <consortium name="Pathogen Informatics"/>
            <person name="Doyle S."/>
        </authorList>
    </citation>
    <scope>NUCLEOTIDE SEQUENCE [LARGE SCALE GENOMIC DNA]</scope>
    <source>
        <strain evidence="3 5">NCTC12239</strain>
    </source>
</reference>
<dbReference type="EMBL" id="UGOG01000001">
    <property type="protein sequence ID" value="STX63906.1"/>
    <property type="molecule type" value="Genomic_DNA"/>
</dbReference>
<sequence>MGCDFNLSDRYKGQDLNCEFIDIHNSSPDPFLLLNESLDSKVYALYTPGRGYKAMSEYFNPFLLGLILLNFQRFCLFFIRKIPKQNTACAI</sequence>
<name>A0A378JZQ8_9GAMM</name>
<gene>
    <name evidence="2" type="ORF">Lmor_1382</name>
    <name evidence="3" type="ORF">NCTC12239_02860</name>
</gene>
<keyword evidence="1" id="KW-0472">Membrane</keyword>
<evidence type="ECO:0000313" key="3">
    <source>
        <dbReference type="EMBL" id="STX63906.1"/>
    </source>
</evidence>
<dbReference type="Proteomes" id="UP000054985">
    <property type="component" value="Unassembled WGS sequence"/>
</dbReference>
<evidence type="ECO:0000313" key="5">
    <source>
        <dbReference type="Proteomes" id="UP000254040"/>
    </source>
</evidence>
<proteinExistence type="predicted"/>
<keyword evidence="1" id="KW-0812">Transmembrane</keyword>
<dbReference type="Proteomes" id="UP000254040">
    <property type="component" value="Unassembled WGS sequence"/>
</dbReference>
<organism evidence="3 5">
    <name type="scientific">Legionella moravica</name>
    <dbReference type="NCBI Taxonomy" id="39962"/>
    <lineage>
        <taxon>Bacteria</taxon>
        <taxon>Pseudomonadati</taxon>
        <taxon>Pseudomonadota</taxon>
        <taxon>Gammaproteobacteria</taxon>
        <taxon>Legionellales</taxon>
        <taxon>Legionellaceae</taxon>
        <taxon>Legionella</taxon>
    </lineage>
</organism>
<keyword evidence="1" id="KW-1133">Transmembrane helix</keyword>